<dbReference type="AlphaFoldDB" id="A0A0E9QM58"/>
<proteinExistence type="predicted"/>
<accession>A0A0E9QM58</accession>
<reference evidence="1" key="2">
    <citation type="journal article" date="2015" name="Fish Shellfish Immunol.">
        <title>Early steps in the European eel (Anguilla anguilla)-Vibrio vulnificus interaction in the gills: Role of the RtxA13 toxin.</title>
        <authorList>
            <person name="Callol A."/>
            <person name="Pajuelo D."/>
            <person name="Ebbesson L."/>
            <person name="Teles M."/>
            <person name="MacKenzie S."/>
            <person name="Amaro C."/>
        </authorList>
    </citation>
    <scope>NUCLEOTIDE SEQUENCE</scope>
</reference>
<name>A0A0E9QM58_ANGAN</name>
<evidence type="ECO:0000313" key="1">
    <source>
        <dbReference type="EMBL" id="JAH17587.1"/>
    </source>
</evidence>
<protein>
    <submittedName>
        <fullName evidence="1">Uncharacterized protein</fullName>
    </submittedName>
</protein>
<reference evidence="1" key="1">
    <citation type="submission" date="2014-11" db="EMBL/GenBank/DDBJ databases">
        <authorList>
            <person name="Amaro Gonzalez C."/>
        </authorList>
    </citation>
    <scope>NUCLEOTIDE SEQUENCE</scope>
</reference>
<organism evidence="1">
    <name type="scientific">Anguilla anguilla</name>
    <name type="common">European freshwater eel</name>
    <name type="synonym">Muraena anguilla</name>
    <dbReference type="NCBI Taxonomy" id="7936"/>
    <lineage>
        <taxon>Eukaryota</taxon>
        <taxon>Metazoa</taxon>
        <taxon>Chordata</taxon>
        <taxon>Craniata</taxon>
        <taxon>Vertebrata</taxon>
        <taxon>Euteleostomi</taxon>
        <taxon>Actinopterygii</taxon>
        <taxon>Neopterygii</taxon>
        <taxon>Teleostei</taxon>
        <taxon>Anguilliformes</taxon>
        <taxon>Anguillidae</taxon>
        <taxon>Anguilla</taxon>
    </lineage>
</organism>
<sequence length="67" mass="7226">MLGRQGARQTGGAHWACTVHTRYMYDTRVNGVQGGLNGALARLRGPVESGLGSCLISLHMNLTNERD</sequence>
<dbReference type="EMBL" id="GBXM01090990">
    <property type="protein sequence ID" value="JAH17587.1"/>
    <property type="molecule type" value="Transcribed_RNA"/>
</dbReference>